<accession>A0AAV8ZTB8</accession>
<organism evidence="1 2">
    <name type="scientific">Rhamnusium bicolor</name>
    <dbReference type="NCBI Taxonomy" id="1586634"/>
    <lineage>
        <taxon>Eukaryota</taxon>
        <taxon>Metazoa</taxon>
        <taxon>Ecdysozoa</taxon>
        <taxon>Arthropoda</taxon>
        <taxon>Hexapoda</taxon>
        <taxon>Insecta</taxon>
        <taxon>Pterygota</taxon>
        <taxon>Neoptera</taxon>
        <taxon>Endopterygota</taxon>
        <taxon>Coleoptera</taxon>
        <taxon>Polyphaga</taxon>
        <taxon>Cucujiformia</taxon>
        <taxon>Chrysomeloidea</taxon>
        <taxon>Cerambycidae</taxon>
        <taxon>Lepturinae</taxon>
        <taxon>Rhagiini</taxon>
        <taxon>Rhamnusium</taxon>
    </lineage>
</organism>
<comment type="caution">
    <text evidence="1">The sequence shown here is derived from an EMBL/GenBank/DDBJ whole genome shotgun (WGS) entry which is preliminary data.</text>
</comment>
<gene>
    <name evidence="1" type="ORF">NQ314_000947</name>
</gene>
<dbReference type="AlphaFoldDB" id="A0AAV8ZTB8"/>
<dbReference type="Proteomes" id="UP001162156">
    <property type="component" value="Unassembled WGS sequence"/>
</dbReference>
<dbReference type="PANTHER" id="PTHR10773:SF19">
    <property type="match status" value="1"/>
</dbReference>
<proteinExistence type="predicted"/>
<dbReference type="EMBL" id="JANEYF010000274">
    <property type="protein sequence ID" value="KAJ8970986.1"/>
    <property type="molecule type" value="Genomic_DNA"/>
</dbReference>
<evidence type="ECO:0000313" key="2">
    <source>
        <dbReference type="Proteomes" id="UP001162156"/>
    </source>
</evidence>
<dbReference type="PANTHER" id="PTHR10773">
    <property type="entry name" value="DNA-DIRECTED RNA POLYMERASES I, II, AND III SUBUNIT RPABC2"/>
    <property type="match status" value="1"/>
</dbReference>
<evidence type="ECO:0000313" key="1">
    <source>
        <dbReference type="EMBL" id="KAJ8970986.1"/>
    </source>
</evidence>
<sequence length="148" mass="17391">MDQRGKHQKRPEKLSNDTLEKIKNHIATFKERGNHYSMKDSQKLYLPEELNVTKMFQTFKDLHPTCVVLYESYRAILNTNFNISFGYPRTDTCSACDEHLPKTKCLENQQVKSETDESKQVTSDEMKKLSILQKIHLAKAFYMNKKKI</sequence>
<name>A0AAV8ZTB8_9CUCU</name>
<keyword evidence="2" id="KW-1185">Reference proteome</keyword>
<protein>
    <submittedName>
        <fullName evidence="1">Uncharacterized protein</fullName>
    </submittedName>
</protein>
<reference evidence="1" key="1">
    <citation type="journal article" date="2023" name="Insect Mol. Biol.">
        <title>Genome sequencing provides insights into the evolution of gene families encoding plant cell wall-degrading enzymes in longhorned beetles.</title>
        <authorList>
            <person name="Shin N.R."/>
            <person name="Okamura Y."/>
            <person name="Kirsch R."/>
            <person name="Pauchet Y."/>
        </authorList>
    </citation>
    <scope>NUCLEOTIDE SEQUENCE</scope>
    <source>
        <strain evidence="1">RBIC_L_NR</strain>
    </source>
</reference>